<dbReference type="GO" id="GO:0005634">
    <property type="term" value="C:nucleus"/>
    <property type="evidence" value="ECO:0007669"/>
    <property type="project" value="TreeGrafter"/>
</dbReference>
<dbReference type="STRING" id="1076935.U4LUT4"/>
<feature type="region of interest" description="Disordered" evidence="3">
    <location>
        <begin position="193"/>
        <end position="226"/>
    </location>
</feature>
<dbReference type="SUPFAM" id="SSF53098">
    <property type="entry name" value="Ribonuclease H-like"/>
    <property type="match status" value="1"/>
</dbReference>
<evidence type="ECO:0000256" key="2">
    <source>
        <dbReference type="ARBA" id="ARBA00022801"/>
    </source>
</evidence>
<keyword evidence="6" id="KW-1185">Reference proteome</keyword>
<feature type="compositionally biased region" description="Polar residues" evidence="3">
    <location>
        <begin position="99"/>
        <end position="116"/>
    </location>
</feature>
<keyword evidence="2" id="KW-0378">Hydrolase</keyword>
<keyword evidence="5" id="KW-0347">Helicase</keyword>
<proteinExistence type="predicted"/>
<dbReference type="AlphaFoldDB" id="U4LUT4"/>
<dbReference type="eggNOG" id="KOG4373">
    <property type="taxonomic scope" value="Eukaryota"/>
</dbReference>
<feature type="compositionally biased region" description="Pro residues" evidence="3">
    <location>
        <begin position="722"/>
        <end position="731"/>
    </location>
</feature>
<gene>
    <name evidence="5" type="ORF">PCON_12003</name>
</gene>
<feature type="compositionally biased region" description="Low complexity" evidence="3">
    <location>
        <begin position="701"/>
        <end position="721"/>
    </location>
</feature>
<dbReference type="GO" id="GO:0008408">
    <property type="term" value="F:3'-5' exonuclease activity"/>
    <property type="evidence" value="ECO:0007669"/>
    <property type="project" value="InterPro"/>
</dbReference>
<accession>U4LUT4</accession>
<name>U4LUT4_PYROM</name>
<dbReference type="Pfam" id="PF01612">
    <property type="entry name" value="DNA_pol_A_exo1"/>
    <property type="match status" value="1"/>
</dbReference>
<feature type="region of interest" description="Disordered" evidence="3">
    <location>
        <begin position="350"/>
        <end position="384"/>
    </location>
</feature>
<keyword evidence="1" id="KW-0540">Nuclease</keyword>
<keyword evidence="5" id="KW-0547">Nucleotide-binding</keyword>
<dbReference type="InterPro" id="IPR002562">
    <property type="entry name" value="3'-5'_exonuclease_dom"/>
</dbReference>
<dbReference type="OrthoDB" id="1920326at2759"/>
<dbReference type="GO" id="GO:0003676">
    <property type="term" value="F:nucleic acid binding"/>
    <property type="evidence" value="ECO:0007669"/>
    <property type="project" value="InterPro"/>
</dbReference>
<sequence>MLRRRGFQVKLGNTANSKAAAAAAANTVRVSSSIRSKRSERSERNTSIVANQRQQQQQQQQHSEQLPRHPHCPLLGQNPLDLYPHLTEQFANLQLPWTREQQPSRTSEQQPRSNSFKNRRPDSIMHPSRLAPLPRSFRPPLRQPRSLTATTHVPRNVWQRNQPIVFASPQQHRDYWGGIHKKDAGLAFAEQMARERANEEVEDTASENSTSTPGQSPGRTTKSKKDKVIQLRQTFERSIPALQELNNDLDKLFKDRKTRTRAEITAASDLLLDIIDQLETVHKLAGKTSNKLCEKLSKLVSEDIAETVSIGRQTAPPSPDPWTTDEDSAGEASPDSRVAVEFEHSINSIIEEKEFESEVEEPEESETEPEVSTMSTFNNGPDYKPLERFNTTAAKIAARQAASKSSQQRHWSHTLYNDAEGKNVECIYTTTIEDSEKHLQQFLNDSVISFDMEWIYPERNPTSLRQNVALIQIANESTILMVHIARMGLSPADPLPPQSEDTVEKLLPPTLRKIIESPDILKTNVNSVGDHRRLHKFFKIEPKGVFELSDMHNLVKATLEGQGKTPGRALRALAKLSNEYLGLPLDKGDVRVSDWTRHCTADQVHYAANDAYAGIRIFDILYRKWQSFSPRPAFPSPRNIHEYPNTNSTYTTATGNRYTINDRVIVSKTTPTTSGSVTVSVSVSETETTNRDPETGEAAGTKKSPWPTSWTTPPSSSTDPYAPIPPLPYSPADPHAPAKHLAETWQSTYSNPYKLTNSIIRAYSLWHIGRLEVHEICSFWEIKEMTAAGYILKAIAQGGVEFDEDRLAGVKRFISPVIQGRLGYGGGGGGARRRGEGKAGDGF</sequence>
<dbReference type="InterPro" id="IPR036397">
    <property type="entry name" value="RNaseH_sf"/>
</dbReference>
<reference evidence="5 6" key="1">
    <citation type="journal article" date="2013" name="PLoS Genet.">
        <title>The genome and development-dependent transcriptomes of Pyronema confluens: a window into fungal evolution.</title>
        <authorList>
            <person name="Traeger S."/>
            <person name="Altegoer F."/>
            <person name="Freitag M."/>
            <person name="Gabaldon T."/>
            <person name="Kempken F."/>
            <person name="Kumar A."/>
            <person name="Marcet-Houben M."/>
            <person name="Poggeler S."/>
            <person name="Stajich J.E."/>
            <person name="Nowrousian M."/>
        </authorList>
    </citation>
    <scope>NUCLEOTIDE SEQUENCE [LARGE SCALE GENOMIC DNA]</scope>
    <source>
        <strain evidence="6">CBS 100304</strain>
        <tissue evidence="5">Vegetative mycelium</tissue>
    </source>
</reference>
<evidence type="ECO:0000313" key="5">
    <source>
        <dbReference type="EMBL" id="CCX31926.1"/>
    </source>
</evidence>
<dbReference type="InterPro" id="IPR012337">
    <property type="entry name" value="RNaseH-like_sf"/>
</dbReference>
<evidence type="ECO:0000313" key="6">
    <source>
        <dbReference type="Proteomes" id="UP000018144"/>
    </source>
</evidence>
<evidence type="ECO:0000256" key="3">
    <source>
        <dbReference type="SAM" id="MobiDB-lite"/>
    </source>
</evidence>
<dbReference type="GO" id="GO:0005737">
    <property type="term" value="C:cytoplasm"/>
    <property type="evidence" value="ECO:0007669"/>
    <property type="project" value="TreeGrafter"/>
</dbReference>
<feature type="region of interest" description="Disordered" evidence="3">
    <location>
        <begin position="98"/>
        <end position="145"/>
    </location>
</feature>
<dbReference type="InterPro" id="IPR051132">
    <property type="entry name" value="3-5_Exonuclease_domain"/>
</dbReference>
<evidence type="ECO:0000256" key="1">
    <source>
        <dbReference type="ARBA" id="ARBA00022722"/>
    </source>
</evidence>
<dbReference type="PANTHER" id="PTHR13620:SF104">
    <property type="entry name" value="EXONUCLEASE 3'-5' DOMAIN-CONTAINING PROTEIN 2"/>
    <property type="match status" value="1"/>
</dbReference>
<protein>
    <submittedName>
        <fullName evidence="5">Similar to Werner syndrome ATP-dependent helicase acc. no. Q14191</fullName>
    </submittedName>
</protein>
<feature type="domain" description="3'-5' exonuclease" evidence="4">
    <location>
        <begin position="429"/>
        <end position="624"/>
    </location>
</feature>
<dbReference type="GO" id="GO:0006139">
    <property type="term" value="P:nucleobase-containing compound metabolic process"/>
    <property type="evidence" value="ECO:0007669"/>
    <property type="project" value="InterPro"/>
</dbReference>
<feature type="region of interest" description="Disordered" evidence="3">
    <location>
        <begin position="671"/>
        <end position="737"/>
    </location>
</feature>
<feature type="compositionally biased region" description="Acidic residues" evidence="3">
    <location>
        <begin position="353"/>
        <end position="369"/>
    </location>
</feature>
<feature type="region of interest" description="Disordered" evidence="3">
    <location>
        <begin position="30"/>
        <end position="80"/>
    </location>
</feature>
<evidence type="ECO:0000259" key="4">
    <source>
        <dbReference type="Pfam" id="PF01612"/>
    </source>
</evidence>
<feature type="compositionally biased region" description="Low complexity" evidence="3">
    <location>
        <begin position="671"/>
        <end position="687"/>
    </location>
</feature>
<dbReference type="Gene3D" id="3.30.420.10">
    <property type="entry name" value="Ribonuclease H-like superfamily/Ribonuclease H"/>
    <property type="match status" value="1"/>
</dbReference>
<dbReference type="PANTHER" id="PTHR13620">
    <property type="entry name" value="3-5 EXONUCLEASE"/>
    <property type="match status" value="1"/>
</dbReference>
<keyword evidence="5" id="KW-0067">ATP-binding</keyword>
<feature type="region of interest" description="Disordered" evidence="3">
    <location>
        <begin position="308"/>
        <end position="337"/>
    </location>
</feature>
<feature type="compositionally biased region" description="Polar residues" evidence="3">
    <location>
        <begin position="206"/>
        <end position="220"/>
    </location>
</feature>
<dbReference type="EMBL" id="HF935702">
    <property type="protein sequence ID" value="CCX31926.1"/>
    <property type="molecule type" value="Genomic_DNA"/>
</dbReference>
<dbReference type="GO" id="GO:0004386">
    <property type="term" value="F:helicase activity"/>
    <property type="evidence" value="ECO:0007669"/>
    <property type="project" value="UniProtKB-KW"/>
</dbReference>
<dbReference type="CDD" id="cd06141">
    <property type="entry name" value="WRN_exo"/>
    <property type="match status" value="1"/>
</dbReference>
<dbReference type="Proteomes" id="UP000018144">
    <property type="component" value="Unassembled WGS sequence"/>
</dbReference>
<organism evidence="5 6">
    <name type="scientific">Pyronema omphalodes (strain CBS 100304)</name>
    <name type="common">Pyronema confluens</name>
    <dbReference type="NCBI Taxonomy" id="1076935"/>
    <lineage>
        <taxon>Eukaryota</taxon>
        <taxon>Fungi</taxon>
        <taxon>Dikarya</taxon>
        <taxon>Ascomycota</taxon>
        <taxon>Pezizomycotina</taxon>
        <taxon>Pezizomycetes</taxon>
        <taxon>Pezizales</taxon>
        <taxon>Pyronemataceae</taxon>
        <taxon>Pyronema</taxon>
    </lineage>
</organism>
<feature type="compositionally biased region" description="Low complexity" evidence="3">
    <location>
        <begin position="52"/>
        <end position="61"/>
    </location>
</feature>